<organism evidence="13 14">
    <name type="scientific">Mesocestoides corti</name>
    <name type="common">Flatworm</name>
    <dbReference type="NCBI Taxonomy" id="53468"/>
    <lineage>
        <taxon>Eukaryota</taxon>
        <taxon>Metazoa</taxon>
        <taxon>Spiralia</taxon>
        <taxon>Lophotrochozoa</taxon>
        <taxon>Platyhelminthes</taxon>
        <taxon>Cestoda</taxon>
        <taxon>Eucestoda</taxon>
        <taxon>Cyclophyllidea</taxon>
        <taxon>Mesocestoididae</taxon>
        <taxon>Mesocestoides</taxon>
    </lineage>
</organism>
<evidence type="ECO:0000256" key="3">
    <source>
        <dbReference type="ARBA" id="ARBA00022527"/>
    </source>
</evidence>
<evidence type="ECO:0000256" key="1">
    <source>
        <dbReference type="ARBA" id="ARBA00004496"/>
    </source>
</evidence>
<comment type="subcellular location">
    <subcellularLocation>
        <location evidence="1">Cytoplasm</location>
    </subcellularLocation>
</comment>
<feature type="binding site" evidence="10">
    <location>
        <position position="73"/>
    </location>
    <ligand>
        <name>ATP</name>
        <dbReference type="ChEBI" id="CHEBI:30616"/>
    </ligand>
</feature>
<dbReference type="EC" id="2.7.12.2" evidence="9"/>
<sequence>MPLTMPFVERPSHGLSIPALSIQTLDGTGLECYHNLIVVDQLLLFLWCELGHGNFAFVQKMRHQKLNCAMAVKVQYLFEDLHIIMKSKFERIVTFYGAIFHESECWICMELMDSSLDKFYKIVYNERNLAIPEAVLAKITVAIVSALNYLKCELHVIHRDVKPSNVLINKGGDVKLCDFGISGDLVNSLAMTKDVGCKPYMAPERINPDLMSSGYDVRSDVWSLGISLVELATGSFPYPSWRSPFHQLQSVLQSPSPELPPDNKVATPFSPQMREFVNACLQKDLNKRPKYAALMVRQFDRFIASPC</sequence>
<keyword evidence="7 10" id="KW-0067">ATP-binding</keyword>
<evidence type="ECO:0000313" key="14">
    <source>
        <dbReference type="Proteomes" id="UP000267029"/>
    </source>
</evidence>
<dbReference type="InterPro" id="IPR011009">
    <property type="entry name" value="Kinase-like_dom_sf"/>
</dbReference>
<evidence type="ECO:0000256" key="8">
    <source>
        <dbReference type="ARBA" id="ARBA00038035"/>
    </source>
</evidence>
<evidence type="ECO:0000256" key="5">
    <source>
        <dbReference type="ARBA" id="ARBA00022741"/>
    </source>
</evidence>
<gene>
    <name evidence="13" type="ORF">MCOS_LOCUS315</name>
</gene>
<dbReference type="PROSITE" id="PS50011">
    <property type="entry name" value="PROTEIN_KINASE_DOM"/>
    <property type="match status" value="1"/>
</dbReference>
<keyword evidence="3 11" id="KW-0723">Serine/threonine-protein kinase</keyword>
<evidence type="ECO:0000259" key="12">
    <source>
        <dbReference type="PROSITE" id="PS50011"/>
    </source>
</evidence>
<dbReference type="OrthoDB" id="10252354at2759"/>
<dbReference type="Pfam" id="PF00069">
    <property type="entry name" value="Pkinase"/>
    <property type="match status" value="1"/>
</dbReference>
<evidence type="ECO:0000313" key="13">
    <source>
        <dbReference type="EMBL" id="VDD74312.1"/>
    </source>
</evidence>
<keyword evidence="6" id="KW-0418">Kinase</keyword>
<dbReference type="Proteomes" id="UP000267029">
    <property type="component" value="Unassembled WGS sequence"/>
</dbReference>
<dbReference type="GO" id="GO:0004708">
    <property type="term" value="F:MAP kinase kinase activity"/>
    <property type="evidence" value="ECO:0007669"/>
    <property type="project" value="UniProtKB-EC"/>
</dbReference>
<dbReference type="Gene3D" id="1.10.510.10">
    <property type="entry name" value="Transferase(Phosphotransferase) domain 1"/>
    <property type="match status" value="1"/>
</dbReference>
<dbReference type="GO" id="GO:0005524">
    <property type="term" value="F:ATP binding"/>
    <property type="evidence" value="ECO:0007669"/>
    <property type="project" value="UniProtKB-UniRule"/>
</dbReference>
<dbReference type="InterPro" id="IPR000719">
    <property type="entry name" value="Prot_kinase_dom"/>
</dbReference>
<dbReference type="GO" id="GO:0005737">
    <property type="term" value="C:cytoplasm"/>
    <property type="evidence" value="ECO:0007669"/>
    <property type="project" value="UniProtKB-SubCell"/>
</dbReference>
<feature type="domain" description="Protein kinase" evidence="12">
    <location>
        <begin position="44"/>
        <end position="303"/>
    </location>
</feature>
<proteinExistence type="inferred from homology"/>
<dbReference type="SMART" id="SM00220">
    <property type="entry name" value="S_TKc"/>
    <property type="match status" value="1"/>
</dbReference>
<keyword evidence="14" id="KW-1185">Reference proteome</keyword>
<keyword evidence="5 10" id="KW-0547">Nucleotide-binding</keyword>
<protein>
    <recommendedName>
        <fullName evidence="9">mitogen-activated protein kinase kinase</fullName>
        <ecNumber evidence="9">2.7.12.2</ecNumber>
    </recommendedName>
</protein>
<accession>A0A3P6GII4</accession>
<dbReference type="EMBL" id="UXSR01000025">
    <property type="protein sequence ID" value="VDD74312.1"/>
    <property type="molecule type" value="Genomic_DNA"/>
</dbReference>
<name>A0A3P6GII4_MESCO</name>
<evidence type="ECO:0000256" key="10">
    <source>
        <dbReference type="PROSITE-ProRule" id="PRU10141"/>
    </source>
</evidence>
<dbReference type="GO" id="GO:0004674">
    <property type="term" value="F:protein serine/threonine kinase activity"/>
    <property type="evidence" value="ECO:0007669"/>
    <property type="project" value="UniProtKB-KW"/>
</dbReference>
<evidence type="ECO:0000256" key="7">
    <source>
        <dbReference type="ARBA" id="ARBA00022840"/>
    </source>
</evidence>
<dbReference type="Gene3D" id="3.30.200.20">
    <property type="entry name" value="Phosphorylase Kinase, domain 1"/>
    <property type="match status" value="1"/>
</dbReference>
<comment type="similarity">
    <text evidence="8">Belongs to the protein kinase superfamily. STE Ser/Thr protein kinase family. MAP kinase kinase subfamily.</text>
</comment>
<evidence type="ECO:0000256" key="4">
    <source>
        <dbReference type="ARBA" id="ARBA00022679"/>
    </source>
</evidence>
<keyword evidence="2" id="KW-0963">Cytoplasm</keyword>
<dbReference type="PANTHER" id="PTHR48013:SF15">
    <property type="entry name" value="DUAL SPECIFICITY MITOGEN-ACTIVATED PROTEIN KINASE KINASE 4"/>
    <property type="match status" value="1"/>
</dbReference>
<evidence type="ECO:0000256" key="2">
    <source>
        <dbReference type="ARBA" id="ARBA00022490"/>
    </source>
</evidence>
<dbReference type="AlphaFoldDB" id="A0A3P6GII4"/>
<dbReference type="FunFam" id="1.10.510.10:FF:000687">
    <property type="entry name" value="MAP kinase kinase MKK1/SSP32"/>
    <property type="match status" value="1"/>
</dbReference>
<dbReference type="InterPro" id="IPR008271">
    <property type="entry name" value="Ser/Thr_kinase_AS"/>
</dbReference>
<evidence type="ECO:0000256" key="6">
    <source>
        <dbReference type="ARBA" id="ARBA00022777"/>
    </source>
</evidence>
<dbReference type="PROSITE" id="PS00107">
    <property type="entry name" value="PROTEIN_KINASE_ATP"/>
    <property type="match status" value="1"/>
</dbReference>
<reference evidence="13 14" key="1">
    <citation type="submission" date="2018-10" db="EMBL/GenBank/DDBJ databases">
        <authorList>
            <consortium name="Pathogen Informatics"/>
        </authorList>
    </citation>
    <scope>NUCLEOTIDE SEQUENCE [LARGE SCALE GENOMIC DNA]</scope>
</reference>
<evidence type="ECO:0000256" key="11">
    <source>
        <dbReference type="RuleBase" id="RU000304"/>
    </source>
</evidence>
<dbReference type="InterPro" id="IPR017441">
    <property type="entry name" value="Protein_kinase_ATP_BS"/>
</dbReference>
<dbReference type="GO" id="GO:0006950">
    <property type="term" value="P:response to stress"/>
    <property type="evidence" value="ECO:0007669"/>
    <property type="project" value="UniProtKB-ARBA"/>
</dbReference>
<dbReference type="PANTHER" id="PTHR48013">
    <property type="entry name" value="DUAL SPECIFICITY MITOGEN-ACTIVATED PROTEIN KINASE KINASE 5-RELATED"/>
    <property type="match status" value="1"/>
</dbReference>
<dbReference type="FunFam" id="3.30.200.20:FF:000040">
    <property type="entry name" value="Dual specificity mitogen-activated protein kinase kinase"/>
    <property type="match status" value="1"/>
</dbReference>
<keyword evidence="4" id="KW-0808">Transferase</keyword>
<dbReference type="PROSITE" id="PS00108">
    <property type="entry name" value="PROTEIN_KINASE_ST"/>
    <property type="match status" value="1"/>
</dbReference>
<evidence type="ECO:0000256" key="9">
    <source>
        <dbReference type="ARBA" id="ARBA00038999"/>
    </source>
</evidence>
<dbReference type="SUPFAM" id="SSF56112">
    <property type="entry name" value="Protein kinase-like (PK-like)"/>
    <property type="match status" value="1"/>
</dbReference>
<dbReference type="STRING" id="53468.A0A3P6GII4"/>